<comment type="caution">
    <text evidence="2">The sequence shown here is derived from an EMBL/GenBank/DDBJ whole genome shotgun (WGS) entry which is preliminary data.</text>
</comment>
<reference evidence="2 3" key="1">
    <citation type="submission" date="2019-09" db="EMBL/GenBank/DDBJ databases">
        <authorList>
            <person name="Ou C."/>
        </authorList>
    </citation>
    <scope>NUCLEOTIDE SEQUENCE [LARGE SCALE GENOMIC DNA]</scope>
    <source>
        <strain evidence="2">S2</strain>
        <tissue evidence="2">Leaf</tissue>
    </source>
</reference>
<evidence type="ECO:0000313" key="2">
    <source>
        <dbReference type="EMBL" id="KAB2635167.1"/>
    </source>
</evidence>
<protein>
    <submittedName>
        <fullName evidence="2">BTB/POZ domain-containing protein</fullName>
    </submittedName>
</protein>
<dbReference type="EMBL" id="SMOL01000004">
    <property type="protein sequence ID" value="KAB2635167.1"/>
    <property type="molecule type" value="Genomic_DNA"/>
</dbReference>
<evidence type="ECO:0000313" key="3">
    <source>
        <dbReference type="Proteomes" id="UP000327157"/>
    </source>
</evidence>
<feature type="region of interest" description="Disordered" evidence="1">
    <location>
        <begin position="1"/>
        <end position="34"/>
    </location>
</feature>
<reference evidence="2 3" key="3">
    <citation type="submission" date="2019-11" db="EMBL/GenBank/DDBJ databases">
        <title>A de novo genome assembly of a pear dwarfing rootstock.</title>
        <authorList>
            <person name="Wang F."/>
            <person name="Wang J."/>
            <person name="Li S."/>
            <person name="Zhang Y."/>
            <person name="Fang M."/>
            <person name="Ma L."/>
            <person name="Zhao Y."/>
            <person name="Jiang S."/>
        </authorList>
    </citation>
    <scope>NUCLEOTIDE SEQUENCE [LARGE SCALE GENOMIC DNA]</scope>
    <source>
        <strain evidence="2">S2</strain>
        <tissue evidence="2">Leaf</tissue>
    </source>
</reference>
<proteinExistence type="predicted"/>
<dbReference type="Proteomes" id="UP000327157">
    <property type="component" value="Chromosome 5"/>
</dbReference>
<name>A0A5N5I7H8_9ROSA</name>
<sequence>MDQHKDCHHETKESRRCKPTRNIADKGEQREGPTMVIVGTPELKLYTLSHRSGKNCDTQRQ</sequence>
<evidence type="ECO:0000256" key="1">
    <source>
        <dbReference type="SAM" id="MobiDB-lite"/>
    </source>
</evidence>
<reference evidence="3" key="2">
    <citation type="submission" date="2019-10" db="EMBL/GenBank/DDBJ databases">
        <title>A de novo genome assembly of a pear dwarfing rootstock.</title>
        <authorList>
            <person name="Wang F."/>
            <person name="Wang J."/>
            <person name="Li S."/>
            <person name="Zhang Y."/>
            <person name="Fang M."/>
            <person name="Ma L."/>
            <person name="Zhao Y."/>
            <person name="Jiang S."/>
        </authorList>
    </citation>
    <scope>NUCLEOTIDE SEQUENCE [LARGE SCALE GENOMIC DNA]</scope>
</reference>
<organism evidence="2 3">
    <name type="scientific">Pyrus ussuriensis x Pyrus communis</name>
    <dbReference type="NCBI Taxonomy" id="2448454"/>
    <lineage>
        <taxon>Eukaryota</taxon>
        <taxon>Viridiplantae</taxon>
        <taxon>Streptophyta</taxon>
        <taxon>Embryophyta</taxon>
        <taxon>Tracheophyta</taxon>
        <taxon>Spermatophyta</taxon>
        <taxon>Magnoliopsida</taxon>
        <taxon>eudicotyledons</taxon>
        <taxon>Gunneridae</taxon>
        <taxon>Pentapetalae</taxon>
        <taxon>rosids</taxon>
        <taxon>fabids</taxon>
        <taxon>Rosales</taxon>
        <taxon>Rosaceae</taxon>
        <taxon>Amygdaloideae</taxon>
        <taxon>Maleae</taxon>
        <taxon>Pyrus</taxon>
    </lineage>
</organism>
<gene>
    <name evidence="2" type="ORF">D8674_025701</name>
</gene>
<accession>A0A5N5I7H8</accession>
<keyword evidence="3" id="KW-1185">Reference proteome</keyword>
<dbReference type="AlphaFoldDB" id="A0A5N5I7H8"/>
<feature type="compositionally biased region" description="Basic and acidic residues" evidence="1">
    <location>
        <begin position="1"/>
        <end position="16"/>
    </location>
</feature>